<dbReference type="AlphaFoldDB" id="A0A437MF38"/>
<name>A0A437MF38_9PROT</name>
<dbReference type="Proteomes" id="UP000282957">
    <property type="component" value="Unassembled WGS sequence"/>
</dbReference>
<reference evidence="2 3" key="1">
    <citation type="submission" date="2019-01" db="EMBL/GenBank/DDBJ databases">
        <authorList>
            <person name="Chen W.-M."/>
        </authorList>
    </citation>
    <scope>NUCLEOTIDE SEQUENCE [LARGE SCALE GENOMIC DNA]</scope>
    <source>
        <strain evidence="2 3">CCP-6</strain>
    </source>
</reference>
<evidence type="ECO:0000256" key="1">
    <source>
        <dbReference type="SAM" id="MobiDB-lite"/>
    </source>
</evidence>
<protein>
    <submittedName>
        <fullName evidence="2">Uncharacterized protein</fullName>
    </submittedName>
</protein>
<organism evidence="2 3">
    <name type="scientific">Rhodovarius crocodyli</name>
    <dbReference type="NCBI Taxonomy" id="1979269"/>
    <lineage>
        <taxon>Bacteria</taxon>
        <taxon>Pseudomonadati</taxon>
        <taxon>Pseudomonadota</taxon>
        <taxon>Alphaproteobacteria</taxon>
        <taxon>Acetobacterales</taxon>
        <taxon>Roseomonadaceae</taxon>
        <taxon>Rhodovarius</taxon>
    </lineage>
</organism>
<keyword evidence="3" id="KW-1185">Reference proteome</keyword>
<evidence type="ECO:0000313" key="2">
    <source>
        <dbReference type="EMBL" id="RVT96281.1"/>
    </source>
</evidence>
<evidence type="ECO:0000313" key="3">
    <source>
        <dbReference type="Proteomes" id="UP000282957"/>
    </source>
</evidence>
<feature type="region of interest" description="Disordered" evidence="1">
    <location>
        <begin position="1"/>
        <end position="31"/>
    </location>
</feature>
<proteinExistence type="predicted"/>
<dbReference type="RefSeq" id="WP_127788214.1">
    <property type="nucleotide sequence ID" value="NZ_SACL01000004.1"/>
</dbReference>
<comment type="caution">
    <text evidence="2">The sequence shown here is derived from an EMBL/GenBank/DDBJ whole genome shotgun (WGS) entry which is preliminary data.</text>
</comment>
<dbReference type="EMBL" id="SACL01000004">
    <property type="protein sequence ID" value="RVT96281.1"/>
    <property type="molecule type" value="Genomic_DNA"/>
</dbReference>
<sequence length="103" mass="11535">MTGLFGVLPLQARPRDHRDKPKATAASPQRTFLAPPEAVAKARALGEVERRLAATDRPFIRGMAMLARAREARFSAAQIQQIDRLAAKYRRHLPACVFRSRNT</sequence>
<gene>
    <name evidence="2" type="ORF">EOD42_14310</name>
</gene>
<accession>A0A437MF38</accession>
<feature type="compositionally biased region" description="Basic and acidic residues" evidence="1">
    <location>
        <begin position="13"/>
        <end position="22"/>
    </location>
</feature>